<dbReference type="InterPro" id="IPR006379">
    <property type="entry name" value="HAD-SF_hydro_IIB"/>
</dbReference>
<evidence type="ECO:0000313" key="2">
    <source>
        <dbReference type="Proteomes" id="UP000051922"/>
    </source>
</evidence>
<dbReference type="PANTHER" id="PTHR10000">
    <property type="entry name" value="PHOSPHOSERINE PHOSPHATASE"/>
    <property type="match status" value="1"/>
</dbReference>
<keyword evidence="2" id="KW-1185">Reference proteome</keyword>
<dbReference type="Gene3D" id="3.40.50.1000">
    <property type="entry name" value="HAD superfamily/HAD-like"/>
    <property type="match status" value="1"/>
</dbReference>
<keyword evidence="1" id="KW-0378">Hydrolase</keyword>
<dbReference type="PROSITE" id="PS01229">
    <property type="entry name" value="COF_2"/>
    <property type="match status" value="1"/>
</dbReference>
<proteinExistence type="predicted"/>
<dbReference type="InterPro" id="IPR023214">
    <property type="entry name" value="HAD_sf"/>
</dbReference>
<dbReference type="NCBIfam" id="TIGR00099">
    <property type="entry name" value="Cof-subfamily"/>
    <property type="match status" value="1"/>
</dbReference>
<dbReference type="GO" id="GO:0000287">
    <property type="term" value="F:magnesium ion binding"/>
    <property type="evidence" value="ECO:0007669"/>
    <property type="project" value="TreeGrafter"/>
</dbReference>
<dbReference type="SFLD" id="SFLDG01140">
    <property type="entry name" value="C2.B:_Phosphomannomutase_and_P"/>
    <property type="match status" value="1"/>
</dbReference>
<dbReference type="Pfam" id="PF08282">
    <property type="entry name" value="Hydrolase_3"/>
    <property type="match status" value="1"/>
</dbReference>
<dbReference type="PATRIC" id="fig|1423783.4.peg.890"/>
<dbReference type="PROSITE" id="PS01228">
    <property type="entry name" value="COF_1"/>
    <property type="match status" value="1"/>
</dbReference>
<dbReference type="NCBIfam" id="TIGR01484">
    <property type="entry name" value="HAD-SF-IIB"/>
    <property type="match status" value="1"/>
</dbReference>
<organism evidence="1 2">
    <name type="scientific">Lacticaseibacillus pantheris DSM 15945 = JCM 12539 = NBRC 106106</name>
    <dbReference type="NCBI Taxonomy" id="1423783"/>
    <lineage>
        <taxon>Bacteria</taxon>
        <taxon>Bacillati</taxon>
        <taxon>Bacillota</taxon>
        <taxon>Bacilli</taxon>
        <taxon>Lactobacillales</taxon>
        <taxon>Lactobacillaceae</taxon>
        <taxon>Lacticaseibacillus</taxon>
    </lineage>
</organism>
<dbReference type="SUPFAM" id="SSF56784">
    <property type="entry name" value="HAD-like"/>
    <property type="match status" value="1"/>
</dbReference>
<protein>
    <submittedName>
        <fullName evidence="1">HAD superfamily hydrolase</fullName>
    </submittedName>
</protein>
<dbReference type="AlphaFoldDB" id="A0A0R1TYY7"/>
<dbReference type="RefSeq" id="WP_056956592.1">
    <property type="nucleotide sequence ID" value="NZ_AZFJ01000045.1"/>
</dbReference>
<evidence type="ECO:0000313" key="1">
    <source>
        <dbReference type="EMBL" id="KRL86343.1"/>
    </source>
</evidence>
<dbReference type="OrthoDB" id="9806027at2"/>
<dbReference type="Gene3D" id="3.30.1240.10">
    <property type="match status" value="1"/>
</dbReference>
<accession>A0A0R1TYY7</accession>
<comment type="caution">
    <text evidence="1">The sequence shown here is derived from an EMBL/GenBank/DDBJ whole genome shotgun (WGS) entry which is preliminary data.</text>
</comment>
<dbReference type="CDD" id="cd07516">
    <property type="entry name" value="HAD_Pase"/>
    <property type="match status" value="1"/>
</dbReference>
<dbReference type="PANTHER" id="PTHR10000:SF55">
    <property type="entry name" value="5-AMINO-6-(5-PHOSPHO-D-RIBITYLAMINO)URACIL PHOSPHATASE YCSE"/>
    <property type="match status" value="1"/>
</dbReference>
<gene>
    <name evidence="1" type="ORF">FC50_GL000862</name>
</gene>
<name>A0A0R1TYY7_9LACO</name>
<reference evidence="1 2" key="1">
    <citation type="journal article" date="2015" name="Genome Announc.">
        <title>Expanding the biotechnology potential of lactobacilli through comparative genomics of 213 strains and associated genera.</title>
        <authorList>
            <person name="Sun Z."/>
            <person name="Harris H.M."/>
            <person name="McCann A."/>
            <person name="Guo C."/>
            <person name="Argimon S."/>
            <person name="Zhang W."/>
            <person name="Yang X."/>
            <person name="Jeffery I.B."/>
            <person name="Cooney J.C."/>
            <person name="Kagawa T.F."/>
            <person name="Liu W."/>
            <person name="Song Y."/>
            <person name="Salvetti E."/>
            <person name="Wrobel A."/>
            <person name="Rasinkangas P."/>
            <person name="Parkhill J."/>
            <person name="Rea M.C."/>
            <person name="O'Sullivan O."/>
            <person name="Ritari J."/>
            <person name="Douillard F.P."/>
            <person name="Paul Ross R."/>
            <person name="Yang R."/>
            <person name="Briner A.E."/>
            <person name="Felis G.E."/>
            <person name="de Vos W.M."/>
            <person name="Barrangou R."/>
            <person name="Klaenhammer T.R."/>
            <person name="Caufield P.W."/>
            <person name="Cui Y."/>
            <person name="Zhang H."/>
            <person name="O'Toole P.W."/>
        </authorList>
    </citation>
    <scope>NUCLEOTIDE SEQUENCE [LARGE SCALE GENOMIC DNA]</scope>
    <source>
        <strain evidence="1 2">DSM 15945</strain>
    </source>
</reference>
<dbReference type="STRING" id="1423783.FC50_GL000862"/>
<dbReference type="InterPro" id="IPR036412">
    <property type="entry name" value="HAD-like_sf"/>
</dbReference>
<dbReference type="Proteomes" id="UP000051922">
    <property type="component" value="Unassembled WGS sequence"/>
</dbReference>
<dbReference type="GO" id="GO:0005829">
    <property type="term" value="C:cytosol"/>
    <property type="evidence" value="ECO:0007669"/>
    <property type="project" value="TreeGrafter"/>
</dbReference>
<dbReference type="GO" id="GO:0016791">
    <property type="term" value="F:phosphatase activity"/>
    <property type="evidence" value="ECO:0007669"/>
    <property type="project" value="TreeGrafter"/>
</dbReference>
<dbReference type="EMBL" id="AZFJ01000045">
    <property type="protein sequence ID" value="KRL86343.1"/>
    <property type="molecule type" value="Genomic_DNA"/>
</dbReference>
<sequence>MIKIIASDMDGTLLNNKMQVSDANAAAIRAAQENGIEFMVATGRGLTEAKPLLQEQKLRTAYITLNGAQVFDEDGRLVVSVPLDDDMTALSMKTLDDRNLYYELVTDHGIFSNSRVRRIQNVADLLVNLNPDTDYKMAVALASARLEIMNINYVEDYGEIVGDENVHVMKIIAFNTADPVALSEPKKLLLATGKLMVTSSSRNNIEINNIKSQKGLAVAAYAAKRGWTMDNVMAVGDNFNDESMIRDAKYSVAMGNAVQPIKNLAWFTTDSNVHDGVAKAIYKAIEVNAQEASMTK</sequence>
<dbReference type="InterPro" id="IPR000150">
    <property type="entry name" value="Cof"/>
</dbReference>
<dbReference type="SFLD" id="SFLDS00003">
    <property type="entry name" value="Haloacid_Dehalogenase"/>
    <property type="match status" value="1"/>
</dbReference>